<accession>A0A914DST2</accession>
<organism evidence="2 3">
    <name type="scientific">Acrobeloides nanus</name>
    <dbReference type="NCBI Taxonomy" id="290746"/>
    <lineage>
        <taxon>Eukaryota</taxon>
        <taxon>Metazoa</taxon>
        <taxon>Ecdysozoa</taxon>
        <taxon>Nematoda</taxon>
        <taxon>Chromadorea</taxon>
        <taxon>Rhabditida</taxon>
        <taxon>Tylenchina</taxon>
        <taxon>Cephalobomorpha</taxon>
        <taxon>Cephaloboidea</taxon>
        <taxon>Cephalobidae</taxon>
        <taxon>Acrobeloides</taxon>
    </lineage>
</organism>
<protein>
    <submittedName>
        <fullName evidence="3">Uncharacterized protein</fullName>
    </submittedName>
</protein>
<reference evidence="3" key="1">
    <citation type="submission" date="2022-11" db="UniProtKB">
        <authorList>
            <consortium name="WormBaseParasite"/>
        </authorList>
    </citation>
    <scope>IDENTIFICATION</scope>
</reference>
<evidence type="ECO:0000313" key="2">
    <source>
        <dbReference type="Proteomes" id="UP000887540"/>
    </source>
</evidence>
<sequence length="85" mass="9658">MPGKKRYTKWVDITDDLSWDNMEDEEEDVIGGNEFFRSGGMRSNRFEMRTRPMQISSTTETFVTYDPSGGVNSNPSGSNQNPVDI</sequence>
<proteinExistence type="predicted"/>
<evidence type="ECO:0000256" key="1">
    <source>
        <dbReference type="SAM" id="MobiDB-lite"/>
    </source>
</evidence>
<feature type="compositionally biased region" description="Low complexity" evidence="1">
    <location>
        <begin position="67"/>
        <end position="85"/>
    </location>
</feature>
<evidence type="ECO:0000313" key="3">
    <source>
        <dbReference type="WBParaSite" id="ACRNAN_scaffold3919.g9041.t1"/>
    </source>
</evidence>
<dbReference type="WBParaSite" id="ACRNAN_scaffold3919.g9041.t1">
    <property type="protein sequence ID" value="ACRNAN_scaffold3919.g9041.t1"/>
    <property type="gene ID" value="ACRNAN_scaffold3919.g9041"/>
</dbReference>
<feature type="region of interest" description="Disordered" evidence="1">
    <location>
        <begin position="66"/>
        <end position="85"/>
    </location>
</feature>
<dbReference type="Proteomes" id="UP000887540">
    <property type="component" value="Unplaced"/>
</dbReference>
<name>A0A914DST2_9BILA</name>
<dbReference type="AlphaFoldDB" id="A0A914DST2"/>
<keyword evidence="2" id="KW-1185">Reference proteome</keyword>